<evidence type="ECO:0000256" key="4">
    <source>
        <dbReference type="SAM" id="SignalP"/>
    </source>
</evidence>
<dbReference type="Proteomes" id="UP000663499">
    <property type="component" value="Chromosome"/>
</dbReference>
<feature type="signal peptide" evidence="4">
    <location>
        <begin position="1"/>
        <end position="21"/>
    </location>
</feature>
<dbReference type="InterPro" id="IPR039424">
    <property type="entry name" value="SBP_5"/>
</dbReference>
<keyword evidence="7" id="KW-1185">Reference proteome</keyword>
<evidence type="ECO:0000256" key="2">
    <source>
        <dbReference type="ARBA" id="ARBA00022448"/>
    </source>
</evidence>
<name>A0A974XEY7_9FIRM</name>
<dbReference type="PANTHER" id="PTHR30290">
    <property type="entry name" value="PERIPLASMIC BINDING COMPONENT OF ABC TRANSPORTER"/>
    <property type="match status" value="1"/>
</dbReference>
<organism evidence="6 7">
    <name type="scientific">Alkalibacter rhizosphaerae</name>
    <dbReference type="NCBI Taxonomy" id="2815577"/>
    <lineage>
        <taxon>Bacteria</taxon>
        <taxon>Bacillati</taxon>
        <taxon>Bacillota</taxon>
        <taxon>Clostridia</taxon>
        <taxon>Eubacteriales</taxon>
        <taxon>Eubacteriaceae</taxon>
        <taxon>Alkalibacter</taxon>
    </lineage>
</organism>
<dbReference type="KEGG" id="alka:J0B03_00005"/>
<dbReference type="GO" id="GO:1904680">
    <property type="term" value="F:peptide transmembrane transporter activity"/>
    <property type="evidence" value="ECO:0007669"/>
    <property type="project" value="TreeGrafter"/>
</dbReference>
<evidence type="ECO:0000259" key="5">
    <source>
        <dbReference type="Pfam" id="PF00496"/>
    </source>
</evidence>
<feature type="domain" description="Solute-binding protein family 5" evidence="5">
    <location>
        <begin position="81"/>
        <end position="440"/>
    </location>
</feature>
<dbReference type="PANTHER" id="PTHR30290:SF9">
    <property type="entry name" value="OLIGOPEPTIDE-BINDING PROTEIN APPA"/>
    <property type="match status" value="1"/>
</dbReference>
<dbReference type="AlphaFoldDB" id="A0A974XEY7"/>
<sequence>MKKKIGFKLAVILLSAAFVFAGCSGDKVDTGDNGVDDGKKEELILAIGNEPDDGFDPTTGWGRYGSPLFQSTLLTRNQDFEIENDLATGYEISEDGLQWSVDIREDVVFTDGEPLTASDVVYTFETAATSGSVLDLSNLEKVEMLNDFSVVFTLKQPQSTFVHTLATTGIVPEHAHDEGYSSDPIGSGPFKFVQWDKGQQLIVEANPSYYGDVPAFKKLTFLFLGDDGAFAAARAGQVDVAAVPASFAKQEVAGMELVRLESVDNRGILFPYVSTGKKTENGDPIGNDVTSDIAIRKAINIGIDREALVDGILEGFGTPAYSVSDGLPWWNEETVITDGRLEEAKNLLKEAGWVDTDQDGIVEKNGRKAEFNLLYPAGDQIRQSLAMAAADMIKPLGIQVIAEGKSWDEIERSMYSDAVLFGWGSYDPLEMYNLYSSNTAGEGYYNTGYYGNPIVDEYMEQALHAKIEEEAISFWKKAQWDGNTGFSAKGDAPWAWLVNLNHLYLVNDKLDIGTPKIQPHGHGWPLTDNIAQWKWKEQ</sequence>
<feature type="chain" id="PRO_5038592760" evidence="4">
    <location>
        <begin position="22"/>
        <end position="538"/>
    </location>
</feature>
<dbReference type="GO" id="GO:0015833">
    <property type="term" value="P:peptide transport"/>
    <property type="evidence" value="ECO:0007669"/>
    <property type="project" value="TreeGrafter"/>
</dbReference>
<dbReference type="Gene3D" id="3.10.105.10">
    <property type="entry name" value="Dipeptide-binding Protein, Domain 3"/>
    <property type="match status" value="1"/>
</dbReference>
<reference evidence="6" key="1">
    <citation type="submission" date="2021-03" db="EMBL/GenBank/DDBJ databases">
        <title>Alkalibacter marinus sp. nov., isolated from tidal flat sediment.</title>
        <authorList>
            <person name="Namirimu T."/>
            <person name="Yang J.-A."/>
            <person name="Yang S.-H."/>
            <person name="Kim Y.-J."/>
            <person name="Kwon K.K."/>
        </authorList>
    </citation>
    <scope>NUCLEOTIDE SEQUENCE</scope>
    <source>
        <strain evidence="6">ES005</strain>
    </source>
</reference>
<dbReference type="InterPro" id="IPR000914">
    <property type="entry name" value="SBP_5_dom"/>
</dbReference>
<dbReference type="PROSITE" id="PS51257">
    <property type="entry name" value="PROKAR_LIPOPROTEIN"/>
    <property type="match status" value="1"/>
</dbReference>
<evidence type="ECO:0000313" key="7">
    <source>
        <dbReference type="Proteomes" id="UP000663499"/>
    </source>
</evidence>
<evidence type="ECO:0000256" key="1">
    <source>
        <dbReference type="ARBA" id="ARBA00005695"/>
    </source>
</evidence>
<dbReference type="PIRSF" id="PIRSF002741">
    <property type="entry name" value="MppA"/>
    <property type="match status" value="1"/>
</dbReference>
<proteinExistence type="inferred from homology"/>
<evidence type="ECO:0000256" key="3">
    <source>
        <dbReference type="ARBA" id="ARBA00022729"/>
    </source>
</evidence>
<dbReference type="GO" id="GO:0043190">
    <property type="term" value="C:ATP-binding cassette (ABC) transporter complex"/>
    <property type="evidence" value="ECO:0007669"/>
    <property type="project" value="InterPro"/>
</dbReference>
<evidence type="ECO:0000313" key="6">
    <source>
        <dbReference type="EMBL" id="QSX08516.1"/>
    </source>
</evidence>
<dbReference type="InterPro" id="IPR030678">
    <property type="entry name" value="Peptide/Ni-bd"/>
</dbReference>
<protein>
    <submittedName>
        <fullName evidence="6">ABC transporter substrate-binding protein</fullName>
    </submittedName>
</protein>
<keyword evidence="2" id="KW-0813">Transport</keyword>
<dbReference type="RefSeq" id="WP_207299857.1">
    <property type="nucleotide sequence ID" value="NZ_CP071444.1"/>
</dbReference>
<keyword evidence="3 4" id="KW-0732">Signal</keyword>
<dbReference type="Pfam" id="PF00496">
    <property type="entry name" value="SBP_bac_5"/>
    <property type="match status" value="1"/>
</dbReference>
<accession>A0A974XEY7</accession>
<comment type="similarity">
    <text evidence="1">Belongs to the bacterial solute-binding protein 5 family.</text>
</comment>
<dbReference type="Gene3D" id="3.40.190.10">
    <property type="entry name" value="Periplasmic binding protein-like II"/>
    <property type="match status" value="1"/>
</dbReference>
<dbReference type="SUPFAM" id="SSF53850">
    <property type="entry name" value="Periplasmic binding protein-like II"/>
    <property type="match status" value="1"/>
</dbReference>
<gene>
    <name evidence="6" type="ORF">J0B03_00005</name>
</gene>
<dbReference type="EMBL" id="CP071444">
    <property type="protein sequence ID" value="QSX08516.1"/>
    <property type="molecule type" value="Genomic_DNA"/>
</dbReference>
<dbReference type="CDD" id="cd08518">
    <property type="entry name" value="PBP2_NikA_DppA_OppA_like_19"/>
    <property type="match status" value="1"/>
</dbReference>
<dbReference type="GO" id="GO:0042597">
    <property type="term" value="C:periplasmic space"/>
    <property type="evidence" value="ECO:0007669"/>
    <property type="project" value="UniProtKB-ARBA"/>
</dbReference>